<feature type="region of interest" description="Disordered" evidence="2">
    <location>
        <begin position="448"/>
        <end position="467"/>
    </location>
</feature>
<dbReference type="EMBL" id="FO082268">
    <property type="protein sequence ID" value="CCO18493.1"/>
    <property type="molecule type" value="Genomic_DNA"/>
</dbReference>
<accession>K8FA64</accession>
<feature type="compositionally biased region" description="Basic and acidic residues" evidence="2">
    <location>
        <begin position="122"/>
        <end position="137"/>
    </location>
</feature>
<evidence type="ECO:0000256" key="2">
    <source>
        <dbReference type="SAM" id="MobiDB-lite"/>
    </source>
</evidence>
<feature type="compositionally biased region" description="Low complexity" evidence="2">
    <location>
        <begin position="178"/>
        <end position="199"/>
    </location>
</feature>
<protein>
    <submittedName>
        <fullName evidence="3">Uncharacterized protein</fullName>
    </submittedName>
</protein>
<evidence type="ECO:0000313" key="4">
    <source>
        <dbReference type="Proteomes" id="UP000198341"/>
    </source>
</evidence>
<dbReference type="RefSeq" id="XP_007510148.1">
    <property type="nucleotide sequence ID" value="XM_007510086.1"/>
</dbReference>
<gene>
    <name evidence="3" type="ordered locus">Bathy11g01710</name>
</gene>
<sequence>MFFGGGRSNENEYEYYSSELDDSDEEFEDALEIARRTRREMMHNRAQFEQRMHPQREEEKEFNSNDGRRLGDEEEERETMTIEKREAKLKSWAGAFSAFDEDEEDEGVRKHPKPPPFPLPREFARPEFLREERRVDFGADELEYDDKGHDDSDDDERVRSHGKAATRSGGRFQAATTPMSSMLSMRASPSSSSKKNASSSLLVESLASQLRACELRAADALEDAERESEQAAKCERENEKLREKLKRMEESVKELQKVCALDRRKRAEGEERAAEAKAKEERMKLDVREAITLLREREREIEEFAKMAKEAERKKNEAREHALTMRANSRKLERENARLRTAAAEMEGRMEQIVSMNEQSGRSISEIVRSSPMKRHPQLAADRREEDKEEEEEETKRATTETHATAKTTPNIAAGTRTDAVRLQSPSWSWFRVATEDALTVSKTPVVSRRNGSAKNENKTDATKAPPYATSADLRANNLLLISQNEKNITLLSSERDHLLQLLATKFSTGAGKSMKERERKLAVEDRLNQVEMSLKQAKLKTKTLREE</sequence>
<evidence type="ECO:0000313" key="3">
    <source>
        <dbReference type="EMBL" id="CCO18493.1"/>
    </source>
</evidence>
<keyword evidence="1" id="KW-0175">Coiled coil</keyword>
<keyword evidence="4" id="KW-1185">Reference proteome</keyword>
<feature type="region of interest" description="Disordered" evidence="2">
    <location>
        <begin position="354"/>
        <end position="412"/>
    </location>
</feature>
<dbReference type="GeneID" id="19012851"/>
<feature type="compositionally biased region" description="Basic and acidic residues" evidence="2">
    <location>
        <begin position="45"/>
        <end position="71"/>
    </location>
</feature>
<dbReference type="KEGG" id="bpg:Bathy11g01710"/>
<dbReference type="Proteomes" id="UP000198341">
    <property type="component" value="Chromosome 11"/>
</dbReference>
<feature type="compositionally biased region" description="Polar residues" evidence="2">
    <location>
        <begin position="354"/>
        <end position="363"/>
    </location>
</feature>
<dbReference type="AlphaFoldDB" id="K8FA64"/>
<feature type="region of interest" description="Disordered" evidence="2">
    <location>
        <begin position="310"/>
        <end position="335"/>
    </location>
</feature>
<feature type="coiled-coil region" evidence="1">
    <location>
        <begin position="521"/>
        <end position="548"/>
    </location>
</feature>
<reference evidence="3 4" key="1">
    <citation type="submission" date="2011-10" db="EMBL/GenBank/DDBJ databases">
        <authorList>
            <person name="Genoscope - CEA"/>
        </authorList>
    </citation>
    <scope>NUCLEOTIDE SEQUENCE [LARGE SCALE GENOMIC DNA]</scope>
    <source>
        <strain evidence="3 4">RCC 1105</strain>
    </source>
</reference>
<feature type="region of interest" description="Disordered" evidence="2">
    <location>
        <begin position="45"/>
        <end position="81"/>
    </location>
</feature>
<evidence type="ECO:0000256" key="1">
    <source>
        <dbReference type="SAM" id="Coils"/>
    </source>
</evidence>
<name>K8FA64_9CHLO</name>
<feature type="compositionally biased region" description="Basic and acidic residues" evidence="2">
    <location>
        <begin position="310"/>
        <end position="323"/>
    </location>
</feature>
<feature type="region of interest" description="Disordered" evidence="2">
    <location>
        <begin position="1"/>
        <end position="25"/>
    </location>
</feature>
<organism evidence="3 4">
    <name type="scientific">Bathycoccus prasinos</name>
    <dbReference type="NCBI Taxonomy" id="41875"/>
    <lineage>
        <taxon>Eukaryota</taxon>
        <taxon>Viridiplantae</taxon>
        <taxon>Chlorophyta</taxon>
        <taxon>Mamiellophyceae</taxon>
        <taxon>Mamiellales</taxon>
        <taxon>Bathycoccaceae</taxon>
        <taxon>Bathycoccus</taxon>
    </lineage>
</organism>
<feature type="region of interest" description="Disordered" evidence="2">
    <location>
        <begin position="98"/>
        <end position="199"/>
    </location>
</feature>
<proteinExistence type="predicted"/>